<organism evidence="1 2">
    <name type="scientific">Paramixta manurensis</name>
    <dbReference type="NCBI Taxonomy" id="2740817"/>
    <lineage>
        <taxon>Bacteria</taxon>
        <taxon>Pseudomonadati</taxon>
        <taxon>Pseudomonadota</taxon>
        <taxon>Gammaproteobacteria</taxon>
        <taxon>Enterobacterales</taxon>
        <taxon>Erwiniaceae</taxon>
        <taxon>Paramixta</taxon>
    </lineage>
</organism>
<accession>A0A6M8U6F1</accession>
<keyword evidence="2" id="KW-1185">Reference proteome</keyword>
<dbReference type="Proteomes" id="UP000505325">
    <property type="component" value="Chromosome"/>
</dbReference>
<gene>
    <name evidence="1" type="ORF">PMPD1_0087</name>
</gene>
<sequence length="268" mass="31736">MNDYGAADMRYGDLSETQLKKGFYLAEVSERVNPYTLTRRSSLDRPQSRFCCNLRGPGETLSRQQCANILFDEFRDNALPFALWGPYKYLIREMIDHMQYGNGTPFRSMLLDQALKEQILGDKADDASLKKIKKVLRDNIDWQHNYFPIVQKEAFYEELKSCRLPKFDRLQDMFNGMGITVHDTWATQITLRALTIENGQYRAQLHYKVQDHFGLDNHDIMKKTFHQFRFFRIWFLLQRYNQFGFKPFFTNMEAAVNITGDKDDNENR</sequence>
<dbReference type="Pfam" id="PF11692">
    <property type="entry name" value="DUF3289"/>
    <property type="match status" value="1"/>
</dbReference>
<dbReference type="InterPro" id="IPR017483">
    <property type="entry name" value="CHP03034"/>
</dbReference>
<dbReference type="EMBL" id="CP054212">
    <property type="protein sequence ID" value="QKJ85074.1"/>
    <property type="molecule type" value="Genomic_DNA"/>
</dbReference>
<dbReference type="NCBIfam" id="TIGR03034">
    <property type="entry name" value="YPO3983 family protein"/>
    <property type="match status" value="1"/>
</dbReference>
<evidence type="ECO:0000313" key="2">
    <source>
        <dbReference type="Proteomes" id="UP000505325"/>
    </source>
</evidence>
<proteinExistence type="predicted"/>
<name>A0A6M8U6F1_9GAMM</name>
<dbReference type="AlphaFoldDB" id="A0A6M8U6F1"/>
<protein>
    <submittedName>
        <fullName evidence="1">DUF3289 family protein</fullName>
    </submittedName>
</protein>
<evidence type="ECO:0000313" key="1">
    <source>
        <dbReference type="EMBL" id="QKJ85074.1"/>
    </source>
</evidence>
<dbReference type="KEGG" id="pmak:PMPD1_0087"/>
<reference evidence="1 2" key="1">
    <citation type="submission" date="2020-06" db="EMBL/GenBank/DDBJ databases">
        <title>Genome sequence of Paramixta manurensis strain PD-1.</title>
        <authorList>
            <person name="Lee C.W."/>
            <person name="Kim J."/>
        </authorList>
    </citation>
    <scope>NUCLEOTIDE SEQUENCE [LARGE SCALE GENOMIC DNA]</scope>
    <source>
        <strain evidence="1 2">PD-1</strain>
    </source>
</reference>